<evidence type="ECO:0000313" key="4">
    <source>
        <dbReference type="EMBL" id="CAF1197733.1"/>
    </source>
</evidence>
<dbReference type="SMART" id="SM00054">
    <property type="entry name" value="EFh"/>
    <property type="match status" value="3"/>
</dbReference>
<dbReference type="CDD" id="cd00051">
    <property type="entry name" value="EFh"/>
    <property type="match status" value="1"/>
</dbReference>
<dbReference type="GO" id="GO:0005509">
    <property type="term" value="F:calcium ion binding"/>
    <property type="evidence" value="ECO:0007669"/>
    <property type="project" value="InterPro"/>
</dbReference>
<dbReference type="SUPFAM" id="SSF47473">
    <property type="entry name" value="EF-hand"/>
    <property type="match status" value="1"/>
</dbReference>
<feature type="domain" description="EF-hand" evidence="3">
    <location>
        <begin position="86"/>
        <end position="121"/>
    </location>
</feature>
<reference evidence="5" key="1">
    <citation type="submission" date="2021-02" db="EMBL/GenBank/DDBJ databases">
        <authorList>
            <person name="Nowell W R."/>
        </authorList>
    </citation>
    <scope>NUCLEOTIDE SEQUENCE</scope>
</reference>
<dbReference type="EMBL" id="CAJOAZ010004497">
    <property type="protein sequence ID" value="CAF4062040.1"/>
    <property type="molecule type" value="Genomic_DNA"/>
</dbReference>
<comment type="caution">
    <text evidence="5">The sequence shown here is derived from an EMBL/GenBank/DDBJ whole genome shotgun (WGS) entry which is preliminary data.</text>
</comment>
<evidence type="ECO:0000313" key="6">
    <source>
        <dbReference type="Proteomes" id="UP000663844"/>
    </source>
</evidence>
<dbReference type="InterPro" id="IPR011992">
    <property type="entry name" value="EF-hand-dom_pair"/>
</dbReference>
<dbReference type="Pfam" id="PF13499">
    <property type="entry name" value="EF-hand_7"/>
    <property type="match status" value="1"/>
</dbReference>
<dbReference type="GO" id="GO:0016460">
    <property type="term" value="C:myosin II complex"/>
    <property type="evidence" value="ECO:0007669"/>
    <property type="project" value="TreeGrafter"/>
</dbReference>
<name>A0A819SUR1_9BILA</name>
<dbReference type="PANTHER" id="PTHR23048">
    <property type="entry name" value="MYOSIN LIGHT CHAIN 1, 3"/>
    <property type="match status" value="1"/>
</dbReference>
<keyword evidence="1" id="KW-0677">Repeat</keyword>
<dbReference type="Proteomes" id="UP000663844">
    <property type="component" value="Unassembled WGS sequence"/>
</dbReference>
<dbReference type="FunFam" id="1.10.238.10:FF:000003">
    <property type="entry name" value="Calmodulin A"/>
    <property type="match status" value="1"/>
</dbReference>
<evidence type="ECO:0000259" key="3">
    <source>
        <dbReference type="PROSITE" id="PS50222"/>
    </source>
</evidence>
<dbReference type="PANTHER" id="PTHR23048:SF0">
    <property type="entry name" value="CALMODULIN LIKE 3"/>
    <property type="match status" value="1"/>
</dbReference>
<dbReference type="InterPro" id="IPR050230">
    <property type="entry name" value="CALM/Myosin/TropC-like"/>
</dbReference>
<dbReference type="InterPro" id="IPR018247">
    <property type="entry name" value="EF_Hand_1_Ca_BS"/>
</dbReference>
<dbReference type="PROSITE" id="PS00018">
    <property type="entry name" value="EF_HAND_1"/>
    <property type="match status" value="1"/>
</dbReference>
<sequence length="154" mass="18259">MTETLSEQQLLDLRQAFSSVDYDNDGLVYTIDIRKIFTYFDESLKTFIIEEDELKNLIDGIVLDNHDQITFTQFLTLLSYKFNVNDTIEELQEAFRMFDRTDSGFITIDDLWHGMQNLGENLTKHEIEEMMQEADRDQDGKINFAEFTEIIRYK</sequence>
<accession>A0A819SUR1</accession>
<dbReference type="AlphaFoldDB" id="A0A819SUR1"/>
<protein>
    <recommendedName>
        <fullName evidence="3">EF-hand domain-containing protein</fullName>
    </recommendedName>
</protein>
<gene>
    <name evidence="4" type="ORF">JYZ213_LOCUS26723</name>
    <name evidence="5" type="ORF">OXD698_LOCUS33189</name>
</gene>
<dbReference type="Gene3D" id="1.10.238.10">
    <property type="entry name" value="EF-hand"/>
    <property type="match status" value="2"/>
</dbReference>
<feature type="domain" description="EF-hand" evidence="3">
    <location>
        <begin position="122"/>
        <end position="154"/>
    </location>
</feature>
<keyword evidence="2" id="KW-0106">Calcium</keyword>
<dbReference type="PROSITE" id="PS50222">
    <property type="entry name" value="EF_HAND_2"/>
    <property type="match status" value="2"/>
</dbReference>
<dbReference type="Proteomes" id="UP000663845">
    <property type="component" value="Unassembled WGS sequence"/>
</dbReference>
<evidence type="ECO:0000256" key="1">
    <source>
        <dbReference type="ARBA" id="ARBA00022737"/>
    </source>
</evidence>
<proteinExistence type="predicted"/>
<evidence type="ECO:0000256" key="2">
    <source>
        <dbReference type="ARBA" id="ARBA00022837"/>
    </source>
</evidence>
<evidence type="ECO:0000313" key="5">
    <source>
        <dbReference type="EMBL" id="CAF4062040.1"/>
    </source>
</evidence>
<dbReference type="EMBL" id="CAJNOG010000360">
    <property type="protein sequence ID" value="CAF1197733.1"/>
    <property type="molecule type" value="Genomic_DNA"/>
</dbReference>
<dbReference type="InterPro" id="IPR002048">
    <property type="entry name" value="EF_hand_dom"/>
</dbReference>
<organism evidence="5 6">
    <name type="scientific">Adineta steineri</name>
    <dbReference type="NCBI Taxonomy" id="433720"/>
    <lineage>
        <taxon>Eukaryota</taxon>
        <taxon>Metazoa</taxon>
        <taxon>Spiralia</taxon>
        <taxon>Gnathifera</taxon>
        <taxon>Rotifera</taxon>
        <taxon>Eurotatoria</taxon>
        <taxon>Bdelloidea</taxon>
        <taxon>Adinetida</taxon>
        <taxon>Adinetidae</taxon>
        <taxon>Adineta</taxon>
    </lineage>
</organism>